<evidence type="ECO:0000313" key="3">
    <source>
        <dbReference type="EMBL" id="MDY0873749.1"/>
    </source>
</evidence>
<sequence>MSGMLTTEQMLRAIDELAAAALPLWGLDGADLQLINHSENWTYRVLPKGAARPVILRVHRDGYHSTDGIRSELAWMRALQAEAQVKTPQAIPGKDGADIQTVTHPALSSPRNCVLFEFIDGIEPPQDNLIPPFRQLGEVTARCHNHSETWTRPPYFERLSWDFEHSLGKTANWGAWQAGPDCTPERAKLLQRAVDLMERRLKAFGHARNRYGLIHADFRLANLLVHNGDVRVIDFDDCGLGWFLYDGATAVSFFEDRADVPELMEAWKEGYRRQRELPKEDDHEMWTFILLRRMTLFAWMGSHAETDLARTEGPGYSTGTCDLAERYLSQYS</sequence>
<dbReference type="PANTHER" id="PTHR21064">
    <property type="entry name" value="AMINOGLYCOSIDE PHOSPHOTRANSFERASE DOMAIN-CONTAINING PROTEIN-RELATED"/>
    <property type="match status" value="1"/>
</dbReference>
<dbReference type="InterPro" id="IPR002575">
    <property type="entry name" value="Aminoglycoside_PTrfase"/>
</dbReference>
<protein>
    <submittedName>
        <fullName evidence="3">Phosphotransferase</fullName>
    </submittedName>
</protein>
<gene>
    <name evidence="3" type="ORF">SMD31_17545</name>
</gene>
<dbReference type="InterPro" id="IPR011009">
    <property type="entry name" value="Kinase-like_dom_sf"/>
</dbReference>
<dbReference type="RefSeq" id="WP_320502222.1">
    <property type="nucleotide sequence ID" value="NZ_JAXCLX010000003.1"/>
</dbReference>
<dbReference type="InterPro" id="IPR050249">
    <property type="entry name" value="Pseudomonas-type_ThrB"/>
</dbReference>
<evidence type="ECO:0000256" key="1">
    <source>
        <dbReference type="ARBA" id="ARBA00038240"/>
    </source>
</evidence>
<evidence type="ECO:0000313" key="4">
    <source>
        <dbReference type="Proteomes" id="UP001271769"/>
    </source>
</evidence>
<comment type="caution">
    <text evidence="3">The sequence shown here is derived from an EMBL/GenBank/DDBJ whole genome shotgun (WGS) entry which is preliminary data.</text>
</comment>
<dbReference type="Proteomes" id="UP001271769">
    <property type="component" value="Unassembled WGS sequence"/>
</dbReference>
<accession>A0ABU5E2B2</accession>
<name>A0ABU5E2B2_9PROT</name>
<dbReference type="Pfam" id="PF01636">
    <property type="entry name" value="APH"/>
    <property type="match status" value="1"/>
</dbReference>
<dbReference type="SUPFAM" id="SSF56112">
    <property type="entry name" value="Protein kinase-like (PK-like)"/>
    <property type="match status" value="1"/>
</dbReference>
<dbReference type="EMBL" id="JAXCLX010000003">
    <property type="protein sequence ID" value="MDY0873749.1"/>
    <property type="molecule type" value="Genomic_DNA"/>
</dbReference>
<comment type="similarity">
    <text evidence="1">Belongs to the pseudomonas-type ThrB family.</text>
</comment>
<keyword evidence="4" id="KW-1185">Reference proteome</keyword>
<dbReference type="Gene3D" id="3.90.1200.10">
    <property type="match status" value="1"/>
</dbReference>
<reference evidence="3 4" key="1">
    <citation type="journal article" date="2013" name="Antonie Van Leeuwenhoek">
        <title>Dongia rigui sp. nov., isolated from freshwater of a large wetland in Korea.</title>
        <authorList>
            <person name="Baik K.S."/>
            <person name="Hwang Y.M."/>
            <person name="Choi J.S."/>
            <person name="Kwon J."/>
            <person name="Seong C.N."/>
        </authorList>
    </citation>
    <scope>NUCLEOTIDE SEQUENCE [LARGE SCALE GENOMIC DNA]</scope>
    <source>
        <strain evidence="3 4">04SU4-P</strain>
    </source>
</reference>
<feature type="domain" description="Aminoglycoside phosphotransferase" evidence="2">
    <location>
        <begin position="36"/>
        <end position="275"/>
    </location>
</feature>
<proteinExistence type="inferred from homology"/>
<evidence type="ECO:0000259" key="2">
    <source>
        <dbReference type="Pfam" id="PF01636"/>
    </source>
</evidence>
<dbReference type="PANTHER" id="PTHR21064:SF6">
    <property type="entry name" value="AMINOGLYCOSIDE PHOSPHOTRANSFERASE DOMAIN-CONTAINING PROTEIN"/>
    <property type="match status" value="1"/>
</dbReference>
<organism evidence="3 4">
    <name type="scientific">Dongia rigui</name>
    <dbReference type="NCBI Taxonomy" id="940149"/>
    <lineage>
        <taxon>Bacteria</taxon>
        <taxon>Pseudomonadati</taxon>
        <taxon>Pseudomonadota</taxon>
        <taxon>Alphaproteobacteria</taxon>
        <taxon>Rhodospirillales</taxon>
        <taxon>Dongiaceae</taxon>
        <taxon>Dongia</taxon>
    </lineage>
</organism>